<organism evidence="1 2">
    <name type="scientific">Moraxella lacunata</name>
    <dbReference type="NCBI Taxonomy" id="477"/>
    <lineage>
        <taxon>Bacteria</taxon>
        <taxon>Pseudomonadati</taxon>
        <taxon>Pseudomonadota</taxon>
        <taxon>Gammaproteobacteria</taxon>
        <taxon>Moraxellales</taxon>
        <taxon>Moraxellaceae</taxon>
        <taxon>Moraxella</taxon>
    </lineage>
</organism>
<protein>
    <submittedName>
        <fullName evidence="1">Uncharacterized protein</fullName>
    </submittedName>
</protein>
<accession>A0A378UBU4</accession>
<reference evidence="1 2" key="1">
    <citation type="submission" date="2018-06" db="EMBL/GenBank/DDBJ databases">
        <authorList>
            <consortium name="Pathogen Informatics"/>
            <person name="Doyle S."/>
        </authorList>
    </citation>
    <scope>NUCLEOTIDE SEQUENCE [LARGE SCALE GENOMIC DNA]</scope>
    <source>
        <strain evidence="1 2">NCTC7911</strain>
    </source>
</reference>
<keyword evidence="2" id="KW-1185">Reference proteome</keyword>
<evidence type="ECO:0000313" key="1">
    <source>
        <dbReference type="EMBL" id="STZ74846.1"/>
    </source>
</evidence>
<dbReference type="EMBL" id="UGQC01000004">
    <property type="protein sequence ID" value="STZ74846.1"/>
    <property type="molecule type" value="Genomic_DNA"/>
</dbReference>
<proteinExistence type="predicted"/>
<gene>
    <name evidence="1" type="ORF">NCTC7911_03027</name>
</gene>
<evidence type="ECO:0000313" key="2">
    <source>
        <dbReference type="Proteomes" id="UP000254107"/>
    </source>
</evidence>
<dbReference type="GeneID" id="302271495"/>
<name>A0A378UBU4_MORLA</name>
<sequence>MRQAEKCMLKTQVTINFDRPVGEGFIKNNKITQANGTAGEYRWTNTVTVGIDPRTGKAYTAFPNMDKGYKQENQLLDFIKK</sequence>
<dbReference type="RefSeq" id="WP_115248433.1">
    <property type="nucleotide sequence ID" value="NZ_UGQC01000004.1"/>
</dbReference>
<dbReference type="AlphaFoldDB" id="A0A378UBU4"/>
<dbReference type="Proteomes" id="UP000254107">
    <property type="component" value="Unassembled WGS sequence"/>
</dbReference>